<proteinExistence type="predicted"/>
<reference evidence="3" key="1">
    <citation type="submission" date="2021-07" db="EMBL/GenBank/DDBJ databases">
        <authorList>
            <person name="Catto M.A."/>
            <person name="Jacobson A."/>
            <person name="Kennedy G."/>
            <person name="Labadie P."/>
            <person name="Hunt B.G."/>
            <person name="Srinivasan R."/>
        </authorList>
    </citation>
    <scope>NUCLEOTIDE SEQUENCE</scope>
    <source>
        <strain evidence="3">PL_HMW_Pooled</strain>
        <tissue evidence="3">Head</tissue>
    </source>
</reference>
<sequence>MPDKKQRQLNLSEDNVLNAVNVFLDEGRKFHRLSNYKRAMRLYDVAVELDPESLAPLEHRAATLVKLAYFPEALEEIEKLEEALGAQGRPLPRSARRTQVEALWQQGEFERAAVLAARGIDPPRHSPYFTDMYFTSLATLEQCLGPAASDLLDRVLEQPELLDSLRPEPEDEVAPPRKQRPRAKNKAELCREQRYREFLRQRRLYRARVFLGALASDVEFIDNLGEHPALPSANRASEAWIRRHVNIIGDDVLKRVDLLAVECPLYAVEHRTAVRVSPELRARRAEDLEMRREHAREQAARAVLRVLALRPSDDPRLFTQALRAARKFFETTSRRELPDKAEYQALLYHLIGIAYLHFNLPEGGGPGGSEARARRLRDRVNTIMQTGEKGDLVMAGTTMPFFDYAGSLRLSEQRLKRASSRLERLCITFEMAHCCSKLRRWSDSLSYSRKALALAREAGHNVWGVVAAIELCKAELHLKVILEAKTSIREAIELAEPLEDECLLEMLHAIASALERVPGPGAGAGAGPGAGALYDEQAQALSPQKRILRLMADEALRSRCAEMFARINTLPPEYRLPLQAAWTRADQEREHDQAQQRPISAPTFFRESDTEA</sequence>
<feature type="region of interest" description="Disordered" evidence="2">
    <location>
        <begin position="163"/>
        <end position="186"/>
    </location>
</feature>
<evidence type="ECO:0000313" key="4">
    <source>
        <dbReference type="Proteomes" id="UP001219518"/>
    </source>
</evidence>
<dbReference type="PANTHER" id="PTHR21391">
    <property type="entry name" value="AT04489P-RELATED"/>
    <property type="match status" value="1"/>
</dbReference>
<feature type="repeat" description="TPR" evidence="1">
    <location>
        <begin position="20"/>
        <end position="53"/>
    </location>
</feature>
<evidence type="ECO:0000256" key="2">
    <source>
        <dbReference type="SAM" id="MobiDB-lite"/>
    </source>
</evidence>
<dbReference type="Gene3D" id="1.25.40.10">
    <property type="entry name" value="Tetratricopeptide repeat domain"/>
    <property type="match status" value="1"/>
</dbReference>
<evidence type="ECO:0000256" key="1">
    <source>
        <dbReference type="PROSITE-ProRule" id="PRU00339"/>
    </source>
</evidence>
<dbReference type="SUPFAM" id="SSF48452">
    <property type="entry name" value="TPR-like"/>
    <property type="match status" value="1"/>
</dbReference>
<keyword evidence="1" id="KW-0802">TPR repeat</keyword>
<dbReference type="InterPro" id="IPR011990">
    <property type="entry name" value="TPR-like_helical_dom_sf"/>
</dbReference>
<accession>A0AAE1I3B6</accession>
<dbReference type="PANTHER" id="PTHR21391:SF0">
    <property type="entry name" value="AT04489P-RELATED"/>
    <property type="match status" value="1"/>
</dbReference>
<feature type="compositionally biased region" description="Basic and acidic residues" evidence="2">
    <location>
        <begin position="585"/>
        <end position="594"/>
    </location>
</feature>
<feature type="region of interest" description="Disordered" evidence="2">
    <location>
        <begin position="585"/>
        <end position="612"/>
    </location>
</feature>
<protein>
    <submittedName>
        <fullName evidence="3">Small glutamine-rich tetratricopeptide repeat-containing protein beta</fullName>
    </submittedName>
</protein>
<dbReference type="EMBL" id="JAHWGI010001437">
    <property type="protein sequence ID" value="KAK3932564.1"/>
    <property type="molecule type" value="Genomic_DNA"/>
</dbReference>
<evidence type="ECO:0000313" key="3">
    <source>
        <dbReference type="EMBL" id="KAK3932564.1"/>
    </source>
</evidence>
<name>A0AAE1I3B6_9NEOP</name>
<dbReference type="AlphaFoldDB" id="A0AAE1I3B6"/>
<dbReference type="Proteomes" id="UP001219518">
    <property type="component" value="Unassembled WGS sequence"/>
</dbReference>
<dbReference type="InterPro" id="IPR019734">
    <property type="entry name" value="TPR_rpt"/>
</dbReference>
<keyword evidence="4" id="KW-1185">Reference proteome</keyword>
<comment type="caution">
    <text evidence="3">The sequence shown here is derived from an EMBL/GenBank/DDBJ whole genome shotgun (WGS) entry which is preliminary data.</text>
</comment>
<gene>
    <name evidence="3" type="ORF">KUF71_013023</name>
</gene>
<dbReference type="PROSITE" id="PS50005">
    <property type="entry name" value="TPR"/>
    <property type="match status" value="1"/>
</dbReference>
<organism evidence="3 4">
    <name type="scientific">Frankliniella fusca</name>
    <dbReference type="NCBI Taxonomy" id="407009"/>
    <lineage>
        <taxon>Eukaryota</taxon>
        <taxon>Metazoa</taxon>
        <taxon>Ecdysozoa</taxon>
        <taxon>Arthropoda</taxon>
        <taxon>Hexapoda</taxon>
        <taxon>Insecta</taxon>
        <taxon>Pterygota</taxon>
        <taxon>Neoptera</taxon>
        <taxon>Paraneoptera</taxon>
        <taxon>Thysanoptera</taxon>
        <taxon>Terebrantia</taxon>
        <taxon>Thripoidea</taxon>
        <taxon>Thripidae</taxon>
        <taxon>Frankliniella</taxon>
    </lineage>
</organism>
<reference evidence="3" key="2">
    <citation type="journal article" date="2023" name="BMC Genomics">
        <title>Pest status, molecular evolution, and epigenetic factors derived from the genome assembly of Frankliniella fusca, a thysanopteran phytovirus vector.</title>
        <authorList>
            <person name="Catto M.A."/>
            <person name="Labadie P.E."/>
            <person name="Jacobson A.L."/>
            <person name="Kennedy G.G."/>
            <person name="Srinivasan R."/>
            <person name="Hunt B.G."/>
        </authorList>
    </citation>
    <scope>NUCLEOTIDE SEQUENCE</scope>
    <source>
        <strain evidence="3">PL_HMW_Pooled</strain>
    </source>
</reference>